<accession>A0A8S5M7E7</accession>
<protein>
    <submittedName>
        <fullName evidence="1">Tail protein</fullName>
    </submittedName>
</protein>
<name>A0A8S5M7E7_9CAUD</name>
<organism evidence="1">
    <name type="scientific">Myoviridae sp. ctMvU7</name>
    <dbReference type="NCBI Taxonomy" id="2826642"/>
    <lineage>
        <taxon>Viruses</taxon>
        <taxon>Duplodnaviria</taxon>
        <taxon>Heunggongvirae</taxon>
        <taxon>Uroviricota</taxon>
        <taxon>Caudoviricetes</taxon>
    </lineage>
</organism>
<dbReference type="EMBL" id="BK014840">
    <property type="protein sequence ID" value="DAD78229.1"/>
    <property type="molecule type" value="Genomic_DNA"/>
</dbReference>
<reference evidence="1" key="1">
    <citation type="journal article" date="2021" name="Proc. Natl. Acad. Sci. U.S.A.">
        <title>A Catalog of Tens of Thousands of Viruses from Human Metagenomes Reveals Hidden Associations with Chronic Diseases.</title>
        <authorList>
            <person name="Tisza M.J."/>
            <person name="Buck C.B."/>
        </authorList>
    </citation>
    <scope>NUCLEOTIDE SEQUENCE</scope>
    <source>
        <strain evidence="1">CtMvU7</strain>
    </source>
</reference>
<dbReference type="Pfam" id="PF10076">
    <property type="entry name" value="Phage_Mu_Gp48"/>
    <property type="match status" value="1"/>
</dbReference>
<sequence>MQTLQKILSQVTDDLENGLSSTISECFVSTASKLLTRYENLLGLAVDVSKSEEFRRERIRAKISGAGTTTKQMIEDVSRSYSNGEVEVVEDNGNGRFIVRFVGMLGIPGNMADLKLTIEEIKPAHLMVEYEYIYNTWEDANVLTWEAASAYTWEDIRTVKL</sequence>
<dbReference type="InterPro" id="IPR018755">
    <property type="entry name" value="Phage_Mu_Gp48"/>
</dbReference>
<evidence type="ECO:0000313" key="1">
    <source>
        <dbReference type="EMBL" id="DAD78229.1"/>
    </source>
</evidence>
<proteinExistence type="predicted"/>